<dbReference type="InParanoid" id="A5E052"/>
<reference evidence="1 2" key="1">
    <citation type="journal article" date="2009" name="Nature">
        <title>Evolution of pathogenicity and sexual reproduction in eight Candida genomes.</title>
        <authorList>
            <person name="Butler G."/>
            <person name="Rasmussen M.D."/>
            <person name="Lin M.F."/>
            <person name="Santos M.A."/>
            <person name="Sakthikumar S."/>
            <person name="Munro C.A."/>
            <person name="Rheinbay E."/>
            <person name="Grabherr M."/>
            <person name="Forche A."/>
            <person name="Reedy J.L."/>
            <person name="Agrafioti I."/>
            <person name="Arnaud M.B."/>
            <person name="Bates S."/>
            <person name="Brown A.J."/>
            <person name="Brunke S."/>
            <person name="Costanzo M.C."/>
            <person name="Fitzpatrick D.A."/>
            <person name="de Groot P.W."/>
            <person name="Harris D."/>
            <person name="Hoyer L.L."/>
            <person name="Hube B."/>
            <person name="Klis F.M."/>
            <person name="Kodira C."/>
            <person name="Lennard N."/>
            <person name="Logue M.E."/>
            <person name="Martin R."/>
            <person name="Neiman A.M."/>
            <person name="Nikolaou E."/>
            <person name="Quail M.A."/>
            <person name="Quinn J."/>
            <person name="Santos M.C."/>
            <person name="Schmitzberger F.F."/>
            <person name="Sherlock G."/>
            <person name="Shah P."/>
            <person name="Silverstein K.A."/>
            <person name="Skrzypek M.S."/>
            <person name="Soll D."/>
            <person name="Staggs R."/>
            <person name="Stansfield I."/>
            <person name="Stumpf M.P."/>
            <person name="Sudbery P.E."/>
            <person name="Srikantha T."/>
            <person name="Zeng Q."/>
            <person name="Berman J."/>
            <person name="Berriman M."/>
            <person name="Heitman J."/>
            <person name="Gow N.A."/>
            <person name="Lorenz M.C."/>
            <person name="Birren B.W."/>
            <person name="Kellis M."/>
            <person name="Cuomo C.A."/>
        </authorList>
    </citation>
    <scope>NUCLEOTIDE SEQUENCE [LARGE SCALE GENOMIC DNA]</scope>
    <source>
        <strain evidence="2">ATCC 11503 / BCRC 21390 / CBS 2605 / JCM 1781 / NBRC 1676 / NRRL YB-4239</strain>
    </source>
</reference>
<evidence type="ECO:0000313" key="2">
    <source>
        <dbReference type="Proteomes" id="UP000001996"/>
    </source>
</evidence>
<accession>A5E052</accession>
<organism evidence="1 2">
    <name type="scientific">Lodderomyces elongisporus (strain ATCC 11503 / CBS 2605 / JCM 1781 / NBRC 1676 / NRRL YB-4239)</name>
    <name type="common">Yeast</name>
    <name type="synonym">Saccharomyces elongisporus</name>
    <dbReference type="NCBI Taxonomy" id="379508"/>
    <lineage>
        <taxon>Eukaryota</taxon>
        <taxon>Fungi</taxon>
        <taxon>Dikarya</taxon>
        <taxon>Ascomycota</taxon>
        <taxon>Saccharomycotina</taxon>
        <taxon>Pichiomycetes</taxon>
        <taxon>Debaryomycetaceae</taxon>
        <taxon>Candida/Lodderomyces clade</taxon>
        <taxon>Lodderomyces</taxon>
    </lineage>
</organism>
<dbReference type="EMBL" id="CH981526">
    <property type="protein sequence ID" value="EDK44810.1"/>
    <property type="molecule type" value="Genomic_DNA"/>
</dbReference>
<dbReference type="VEuPathDB" id="FungiDB:LELG_02989"/>
<dbReference type="InterPro" id="IPR035179">
    <property type="entry name" value="DUF5314"/>
</dbReference>
<evidence type="ECO:0000313" key="1">
    <source>
        <dbReference type="EMBL" id="EDK44810.1"/>
    </source>
</evidence>
<dbReference type="HOGENOM" id="CLU_1256229_0_0_1"/>
<dbReference type="Proteomes" id="UP000001996">
    <property type="component" value="Unassembled WGS sequence"/>
</dbReference>
<gene>
    <name evidence="1" type="ORF">LELG_02989</name>
</gene>
<dbReference type="AlphaFoldDB" id="A5E052"/>
<dbReference type="KEGG" id="lel:PVL30_003816"/>
<keyword evidence="2" id="KW-1185">Reference proteome</keyword>
<name>A5E052_LODEL</name>
<proteinExistence type="predicted"/>
<dbReference type="Pfam" id="PF17241">
    <property type="entry name" value="Retrotran_gag_4"/>
    <property type="match status" value="1"/>
</dbReference>
<protein>
    <submittedName>
        <fullName evidence="1">Uncharacterized protein</fullName>
    </submittedName>
</protein>
<dbReference type="GeneID" id="5233465"/>
<sequence length="220" mass="25916">MTSRIFHLQQILNNPSALIELDVITLTSDINYYEWHDSLTDFFEIYSTDLIKYCNTGKIALYMDESDADEPVLINALDNISRLIIKNSVAPEIRSHLNGHYKTGREMYQYLKREYGTVRFRTAVELAYQLRLRPWKNQKGSRTQHYHDAVNHFDMAIANRIPYAAYRGVLYMAGLRAEGFLKQQIDGMISKFQMEYYDDWNKFTIPILTSIFDRIIEDFP</sequence>